<accession>A0AAU7MTK5</accession>
<keyword evidence="3" id="KW-0614">Plasmid</keyword>
<dbReference type="Gene3D" id="1.10.10.10">
    <property type="entry name" value="Winged helix-like DNA-binding domain superfamily/Winged helix DNA-binding domain"/>
    <property type="match status" value="2"/>
</dbReference>
<proteinExistence type="inferred from homology"/>
<gene>
    <name evidence="3" type="ORF">ABNF92_19535</name>
</gene>
<dbReference type="Pfam" id="PF01051">
    <property type="entry name" value="Rep3_N"/>
    <property type="match status" value="1"/>
</dbReference>
<dbReference type="SUPFAM" id="SSF46785">
    <property type="entry name" value="Winged helix' DNA-binding domain"/>
    <property type="match status" value="2"/>
</dbReference>
<evidence type="ECO:0000259" key="2">
    <source>
        <dbReference type="Pfam" id="PF01051"/>
    </source>
</evidence>
<dbReference type="InterPro" id="IPR000525">
    <property type="entry name" value="Initiator_Rep_WH1"/>
</dbReference>
<comment type="similarity">
    <text evidence="1">Belongs to the initiator RepB protein family.</text>
</comment>
<dbReference type="KEGG" id="mamm:ABNF92_19535"/>
<dbReference type="EMBL" id="CP157803">
    <property type="protein sequence ID" value="XBQ21601.1"/>
    <property type="molecule type" value="Genomic_DNA"/>
</dbReference>
<dbReference type="AlphaFoldDB" id="A0AAU7MTK5"/>
<feature type="domain" description="Initiator Rep protein WH1" evidence="2">
    <location>
        <begin position="8"/>
        <end position="155"/>
    </location>
</feature>
<dbReference type="InterPro" id="IPR036388">
    <property type="entry name" value="WH-like_DNA-bd_sf"/>
</dbReference>
<sequence>MDQLTQRVRKANRLNEAKFRLTTTEYRILLLCVSKVKPMTDDVPNKFRIYGTEFADMFGISTKNAYKQIREGLDSTWDKQFFERIPATKGTEAGWRRRRFVITQEYNPGEGYGELEFHPDFLQHLVNLREQYTDYGLRNVTHLPSFNVIRVYELLVQFRKVGHRTFEISWFKELLGLENSYPRFKDLRTHVIEPALKLIDAHTDIQIIKHDKKWFRTEKRGKKVIAFEVYFRHKAQQTLDLDEPQPLPVEEPVTPQVEYEWEAAGYRTEAEYRDARNTEKRYGVTFNDAREYITFTQKLQRRA</sequence>
<dbReference type="InterPro" id="IPR036390">
    <property type="entry name" value="WH_DNA-bd_sf"/>
</dbReference>
<protein>
    <submittedName>
        <fullName evidence="3">Replication initiation protein</fullName>
    </submittedName>
</protein>
<dbReference type="Pfam" id="PF21205">
    <property type="entry name" value="Rep3_C"/>
    <property type="match status" value="1"/>
</dbReference>
<dbReference type="RefSeq" id="WP_222535029.1">
    <property type="nucleotide sequence ID" value="NZ_CP157803.1"/>
</dbReference>
<dbReference type="GO" id="GO:0003887">
    <property type="term" value="F:DNA-directed DNA polymerase activity"/>
    <property type="evidence" value="ECO:0007669"/>
    <property type="project" value="InterPro"/>
</dbReference>
<evidence type="ECO:0000313" key="3">
    <source>
        <dbReference type="EMBL" id="XBQ21601.1"/>
    </source>
</evidence>
<name>A0AAU7MTK5_9GAMM</name>
<dbReference type="GO" id="GO:0006270">
    <property type="term" value="P:DNA replication initiation"/>
    <property type="evidence" value="ECO:0007669"/>
    <property type="project" value="InterPro"/>
</dbReference>
<evidence type="ECO:0000256" key="1">
    <source>
        <dbReference type="ARBA" id="ARBA00038283"/>
    </source>
</evidence>
<geneLocation type="plasmid" evidence="3">
    <name>unnaned</name>
</geneLocation>
<organism evidence="3">
    <name type="scientific">Marinobacter sp. MMG032</name>
    <dbReference type="NCBI Taxonomy" id="3158548"/>
    <lineage>
        <taxon>Bacteria</taxon>
        <taxon>Pseudomonadati</taxon>
        <taxon>Pseudomonadota</taxon>
        <taxon>Gammaproteobacteria</taxon>
        <taxon>Pseudomonadales</taxon>
        <taxon>Marinobacteraceae</taxon>
        <taxon>Marinobacter</taxon>
    </lineage>
</organism>
<reference evidence="3" key="1">
    <citation type="submission" date="2024-05" db="EMBL/GenBank/DDBJ databases">
        <title>Draft Genome Sequences of Flagellimonas sp. MMG031 and Marinobacter sp. MMG032 Isolated from the dinoflagellate Symbiodinium pilosum.</title>
        <authorList>
            <person name="Shikuma N.J."/>
            <person name="Farrell M.V."/>
        </authorList>
    </citation>
    <scope>NUCLEOTIDE SEQUENCE</scope>
    <source>
        <strain evidence="3">MMG032</strain>
        <plasmid evidence="3">unnaned</plasmid>
    </source>
</reference>